<gene>
    <name evidence="2" type="ORF">EYF80_005465</name>
</gene>
<keyword evidence="3" id="KW-1185">Reference proteome</keyword>
<feature type="compositionally biased region" description="Polar residues" evidence="1">
    <location>
        <begin position="19"/>
        <end position="36"/>
    </location>
</feature>
<dbReference type="EMBL" id="SRLO01000028">
    <property type="protein sequence ID" value="TNN84138.1"/>
    <property type="molecule type" value="Genomic_DNA"/>
</dbReference>
<evidence type="ECO:0000313" key="3">
    <source>
        <dbReference type="Proteomes" id="UP000314294"/>
    </source>
</evidence>
<feature type="region of interest" description="Disordered" evidence="1">
    <location>
        <begin position="1"/>
        <end position="40"/>
    </location>
</feature>
<name>A0A4Z2J359_9TELE</name>
<proteinExistence type="predicted"/>
<protein>
    <submittedName>
        <fullName evidence="2">Uncharacterized protein</fullName>
    </submittedName>
</protein>
<comment type="caution">
    <text evidence="2">The sequence shown here is derived from an EMBL/GenBank/DDBJ whole genome shotgun (WGS) entry which is preliminary data.</text>
</comment>
<organism evidence="2 3">
    <name type="scientific">Liparis tanakae</name>
    <name type="common">Tanaka's snailfish</name>
    <dbReference type="NCBI Taxonomy" id="230148"/>
    <lineage>
        <taxon>Eukaryota</taxon>
        <taxon>Metazoa</taxon>
        <taxon>Chordata</taxon>
        <taxon>Craniata</taxon>
        <taxon>Vertebrata</taxon>
        <taxon>Euteleostomi</taxon>
        <taxon>Actinopterygii</taxon>
        <taxon>Neopterygii</taxon>
        <taxon>Teleostei</taxon>
        <taxon>Neoteleostei</taxon>
        <taxon>Acanthomorphata</taxon>
        <taxon>Eupercaria</taxon>
        <taxon>Perciformes</taxon>
        <taxon>Cottioidei</taxon>
        <taxon>Cottales</taxon>
        <taxon>Liparidae</taxon>
        <taxon>Liparis</taxon>
    </lineage>
</organism>
<evidence type="ECO:0000313" key="2">
    <source>
        <dbReference type="EMBL" id="TNN84138.1"/>
    </source>
</evidence>
<evidence type="ECO:0000256" key="1">
    <source>
        <dbReference type="SAM" id="MobiDB-lite"/>
    </source>
</evidence>
<reference evidence="2 3" key="1">
    <citation type="submission" date="2019-03" db="EMBL/GenBank/DDBJ databases">
        <title>First draft genome of Liparis tanakae, snailfish: a comprehensive survey of snailfish specific genes.</title>
        <authorList>
            <person name="Kim W."/>
            <person name="Song I."/>
            <person name="Jeong J.-H."/>
            <person name="Kim D."/>
            <person name="Kim S."/>
            <person name="Ryu S."/>
            <person name="Song J.Y."/>
            <person name="Lee S.K."/>
        </authorList>
    </citation>
    <scope>NUCLEOTIDE SEQUENCE [LARGE SCALE GENOMIC DNA]</scope>
    <source>
        <tissue evidence="2">Muscle</tissue>
    </source>
</reference>
<dbReference type="AlphaFoldDB" id="A0A4Z2J359"/>
<accession>A0A4Z2J359</accession>
<sequence length="89" mass="9672">MSSFPAVDAAGDSAPLARSRTSPLTDVQTAGNSSRWPTRRSFPSKICGVTHCDVIRNRRRAHTHTHTCDVAQNLKKQPEESGIGRGSEI</sequence>
<dbReference type="Proteomes" id="UP000314294">
    <property type="component" value="Unassembled WGS sequence"/>
</dbReference>